<feature type="region of interest" description="Disordered" evidence="3">
    <location>
        <begin position="193"/>
        <end position="245"/>
    </location>
</feature>
<protein>
    <submittedName>
        <fullName evidence="5">Protein NEGATIVE GRAVITROPIC RESPONSE OF ROOTS-like isoform X2</fullName>
    </submittedName>
</protein>
<accession>A0A8B7MV98</accession>
<dbReference type="RefSeq" id="XP_017698878.2">
    <property type="nucleotide sequence ID" value="XM_017843389.3"/>
</dbReference>
<evidence type="ECO:0000256" key="2">
    <source>
        <dbReference type="ARBA" id="ARBA00024198"/>
    </source>
</evidence>
<feature type="compositionally biased region" description="Basic and acidic residues" evidence="3">
    <location>
        <begin position="211"/>
        <end position="238"/>
    </location>
</feature>
<dbReference type="Proteomes" id="UP000228380">
    <property type="component" value="Chromosome 8"/>
</dbReference>
<proteinExistence type="inferred from homology"/>
<dbReference type="InterPro" id="IPR044683">
    <property type="entry name" value="LAZY"/>
</dbReference>
<reference evidence="5" key="2">
    <citation type="submission" date="2025-08" db="UniProtKB">
        <authorList>
            <consortium name="RefSeq"/>
        </authorList>
    </citation>
    <scope>IDENTIFICATION</scope>
    <source>
        <tissue evidence="5">Young leaves</tissue>
    </source>
</reference>
<dbReference type="GeneID" id="103709370"/>
<evidence type="ECO:0000313" key="4">
    <source>
        <dbReference type="Proteomes" id="UP000228380"/>
    </source>
</evidence>
<evidence type="ECO:0000256" key="1">
    <source>
        <dbReference type="ARBA" id="ARBA00022604"/>
    </source>
</evidence>
<dbReference type="AlphaFoldDB" id="A0A8B7MV98"/>
<evidence type="ECO:0000256" key="3">
    <source>
        <dbReference type="SAM" id="MobiDB-lite"/>
    </source>
</evidence>
<dbReference type="GO" id="GO:0040008">
    <property type="term" value="P:regulation of growth"/>
    <property type="evidence" value="ECO:0007669"/>
    <property type="project" value="InterPro"/>
</dbReference>
<gene>
    <name evidence="5" type="primary">LOC103709370</name>
</gene>
<keyword evidence="1" id="KW-0341">Growth regulation</keyword>
<dbReference type="GO" id="GO:0009630">
    <property type="term" value="P:gravitropism"/>
    <property type="evidence" value="ECO:0007669"/>
    <property type="project" value="InterPro"/>
</dbReference>
<dbReference type="PANTHER" id="PTHR34045">
    <property type="entry name" value="OS03G0406300 PROTEIN"/>
    <property type="match status" value="1"/>
</dbReference>
<reference evidence="4" key="1">
    <citation type="journal article" date="2019" name="Nat. Commun.">
        <title>Genome-wide association mapping of date palm fruit traits.</title>
        <authorList>
            <person name="Hazzouri K.M."/>
            <person name="Gros-Balthazard M."/>
            <person name="Flowers J.M."/>
            <person name="Copetti D."/>
            <person name="Lemansour A."/>
            <person name="Lebrun M."/>
            <person name="Masmoudi K."/>
            <person name="Ferrand S."/>
            <person name="Dhar M.I."/>
            <person name="Fresquez Z.A."/>
            <person name="Rosas U."/>
            <person name="Zhang J."/>
            <person name="Talag J."/>
            <person name="Lee S."/>
            <person name="Kudrna D."/>
            <person name="Powell R.F."/>
            <person name="Leitch I.J."/>
            <person name="Krueger R.R."/>
            <person name="Wing R.A."/>
            <person name="Amiri K.M.A."/>
            <person name="Purugganan M.D."/>
        </authorList>
    </citation>
    <scope>NUCLEOTIDE SEQUENCE [LARGE SCALE GENOMIC DNA]</scope>
    <source>
        <strain evidence="4">cv. Khalas</strain>
    </source>
</reference>
<dbReference type="KEGG" id="pda:103709370"/>
<comment type="similarity">
    <text evidence="2">Belongs to the LAZY family.</text>
</comment>
<dbReference type="PANTHER" id="PTHR34045:SF3">
    <property type="entry name" value="PROTEIN LAZY 4"/>
    <property type="match status" value="1"/>
</dbReference>
<sequence length="245" mass="28129">MRILNWVQNKFVGRQKKNKVDVGSSSARHTTMPDTHKDEFSDWPQALLAIGTFGNSELEEDTATYDSSKSLYTLQDQPDLLLEEVIKFQKELAKLLAAEPKSRTDESEMEWGKEFCDGFDDEDNCDLSPNSKIILNRAKNLLADPRGAIKKKSISFLLKKMFVCKSGFGPARNLRDPFPESKIEKLLKTMLHKKIHPQNSNSTSKPKHLEKKQEERTHAEDKMHEEEKDGGKWVKTDSEYIVLEM</sequence>
<organism evidence="4 5">
    <name type="scientific">Phoenix dactylifera</name>
    <name type="common">Date palm</name>
    <dbReference type="NCBI Taxonomy" id="42345"/>
    <lineage>
        <taxon>Eukaryota</taxon>
        <taxon>Viridiplantae</taxon>
        <taxon>Streptophyta</taxon>
        <taxon>Embryophyta</taxon>
        <taxon>Tracheophyta</taxon>
        <taxon>Spermatophyta</taxon>
        <taxon>Magnoliopsida</taxon>
        <taxon>Liliopsida</taxon>
        <taxon>Arecaceae</taxon>
        <taxon>Coryphoideae</taxon>
        <taxon>Phoeniceae</taxon>
        <taxon>Phoenix</taxon>
    </lineage>
</organism>
<name>A0A8B7MV98_PHODC</name>
<evidence type="ECO:0000313" key="5">
    <source>
        <dbReference type="RefSeq" id="XP_017698878.2"/>
    </source>
</evidence>
<keyword evidence="4" id="KW-1185">Reference proteome</keyword>